<gene>
    <name evidence="11" type="ORF">Agabi119p4_7376</name>
</gene>
<keyword evidence="8" id="KW-0131">Cell cycle</keyword>
<evidence type="ECO:0000256" key="6">
    <source>
        <dbReference type="ARBA" id="ARBA00022833"/>
    </source>
</evidence>
<dbReference type="GO" id="GO:0016567">
    <property type="term" value="P:protein ubiquitination"/>
    <property type="evidence" value="ECO:0007669"/>
    <property type="project" value="TreeGrafter"/>
</dbReference>
<dbReference type="EMBL" id="JABXXO010000010">
    <property type="protein sequence ID" value="KAF7768133.1"/>
    <property type="molecule type" value="Genomic_DNA"/>
</dbReference>
<dbReference type="AlphaFoldDB" id="A0A8H7C7Z3"/>
<keyword evidence="5" id="KW-0833">Ubl conjugation pathway</keyword>
<evidence type="ECO:0000256" key="3">
    <source>
        <dbReference type="ARBA" id="ARBA00022723"/>
    </source>
</evidence>
<dbReference type="InterPro" id="IPR052256">
    <property type="entry name" value="E3_ubiquitin-ligase_CHFR"/>
</dbReference>
<dbReference type="InterPro" id="IPR040909">
    <property type="entry name" value="CHFR_Znf-CRD"/>
</dbReference>
<proteinExistence type="predicted"/>
<keyword evidence="2" id="KW-0808">Transferase</keyword>
<dbReference type="GO" id="GO:0008270">
    <property type="term" value="F:zinc ion binding"/>
    <property type="evidence" value="ECO:0007669"/>
    <property type="project" value="UniProtKB-KW"/>
</dbReference>
<evidence type="ECO:0000313" key="11">
    <source>
        <dbReference type="EMBL" id="KAF7768133.1"/>
    </source>
</evidence>
<feature type="domain" description="RING-type" evidence="10">
    <location>
        <begin position="56"/>
        <end position="96"/>
    </location>
</feature>
<dbReference type="InterPro" id="IPR013083">
    <property type="entry name" value="Znf_RING/FYVE/PHD"/>
</dbReference>
<dbReference type="SUPFAM" id="SSF57850">
    <property type="entry name" value="RING/U-box"/>
    <property type="match status" value="1"/>
</dbReference>
<evidence type="ECO:0000256" key="2">
    <source>
        <dbReference type="ARBA" id="ARBA00022679"/>
    </source>
</evidence>
<evidence type="ECO:0000256" key="4">
    <source>
        <dbReference type="ARBA" id="ARBA00022771"/>
    </source>
</evidence>
<evidence type="ECO:0000256" key="9">
    <source>
        <dbReference type="PROSITE-ProRule" id="PRU00175"/>
    </source>
</evidence>
<organism evidence="11 12">
    <name type="scientific">Agaricus bisporus var. burnettii</name>
    <dbReference type="NCBI Taxonomy" id="192524"/>
    <lineage>
        <taxon>Eukaryota</taxon>
        <taxon>Fungi</taxon>
        <taxon>Dikarya</taxon>
        <taxon>Basidiomycota</taxon>
        <taxon>Agaricomycotina</taxon>
        <taxon>Agaricomycetes</taxon>
        <taxon>Agaricomycetidae</taxon>
        <taxon>Agaricales</taxon>
        <taxon>Agaricineae</taxon>
        <taxon>Agaricaceae</taxon>
        <taxon>Agaricus</taxon>
    </lineage>
</organism>
<evidence type="ECO:0000313" key="12">
    <source>
        <dbReference type="Proteomes" id="UP000629468"/>
    </source>
</evidence>
<dbReference type="PANTHER" id="PTHR16079">
    <property type="entry name" value="UBIQUITIN LIGASE PROTEIN CHFR"/>
    <property type="match status" value="1"/>
</dbReference>
<dbReference type="PANTHER" id="PTHR16079:SF4">
    <property type="entry name" value="E3 UBIQUITIN-PROTEIN LIGASE CHFR"/>
    <property type="match status" value="1"/>
</dbReference>
<evidence type="ECO:0000256" key="5">
    <source>
        <dbReference type="ARBA" id="ARBA00022786"/>
    </source>
</evidence>
<accession>A0A8H7C7Z3</accession>
<sequence length="452" mass="49946">MDQASSSLTRVKRRASQDAIVESSRKRLKEDVDDRDHVEALGDTTFMQELADELQCGCCAALVYKPVLVLPCQHFFCGSCCVLWIRNGGTNCPSCRSVTSIATPYRALQGTLDTFLRWAPHRARSERERQQADEIYSGNNLRIPGPREASPEPNINQNTDFAQPCPHCSPGNPYGWVCPQPIPDPNMDPDHAWLLDEGDPPGHARCGNCEIMLALRAPTTSKCDMCSVSFCGINVQGRCVAASLPAQQPHGLGDIGDLIECSFIYDCFDGNNVEVEIMLDYLTAQRLTPKHIYREIIAHTQSQPRGFRTLIGRNIFSEIHGAVDTDPDIPRSRICRLCAAEVFFAGLKDWWVRERQKGFLEPNVANRKDCPHGEACSHQKDFGHAREFNHIFMRNTNAPGSGPLPALVPLNAGPSVPNVAPETLPPALDVREGSITSAPATPDFRDAIDTFL</sequence>
<comment type="caution">
    <text evidence="11">The sequence shown here is derived from an EMBL/GenBank/DDBJ whole genome shotgun (WGS) entry which is preliminary data.</text>
</comment>
<dbReference type="InterPro" id="IPR001841">
    <property type="entry name" value="Znf_RING"/>
</dbReference>
<dbReference type="GO" id="GO:0005634">
    <property type="term" value="C:nucleus"/>
    <property type="evidence" value="ECO:0007669"/>
    <property type="project" value="UniProtKB-SubCell"/>
</dbReference>
<dbReference type="Pfam" id="PF00097">
    <property type="entry name" value="zf-C3HC4"/>
    <property type="match status" value="1"/>
</dbReference>
<dbReference type="Proteomes" id="UP000629468">
    <property type="component" value="Unassembled WGS sequence"/>
</dbReference>
<keyword evidence="6" id="KW-0862">Zinc</keyword>
<dbReference type="Gene3D" id="3.30.40.10">
    <property type="entry name" value="Zinc/RING finger domain, C3HC4 (zinc finger)"/>
    <property type="match status" value="1"/>
</dbReference>
<evidence type="ECO:0000256" key="7">
    <source>
        <dbReference type="ARBA" id="ARBA00023242"/>
    </source>
</evidence>
<evidence type="ECO:0000256" key="1">
    <source>
        <dbReference type="ARBA" id="ARBA00004123"/>
    </source>
</evidence>
<dbReference type="Pfam" id="PF17979">
    <property type="entry name" value="zf-CRD"/>
    <property type="match status" value="1"/>
</dbReference>
<keyword evidence="3" id="KW-0479">Metal-binding</keyword>
<evidence type="ECO:0000256" key="8">
    <source>
        <dbReference type="ARBA" id="ARBA00023306"/>
    </source>
</evidence>
<dbReference type="PROSITE" id="PS50089">
    <property type="entry name" value="ZF_RING_2"/>
    <property type="match status" value="1"/>
</dbReference>
<dbReference type="GO" id="GO:0004842">
    <property type="term" value="F:ubiquitin-protein transferase activity"/>
    <property type="evidence" value="ECO:0007669"/>
    <property type="project" value="TreeGrafter"/>
</dbReference>
<dbReference type="InterPro" id="IPR018957">
    <property type="entry name" value="Znf_C3HC4_RING-type"/>
</dbReference>
<comment type="subcellular location">
    <subcellularLocation>
        <location evidence="1">Nucleus</location>
    </subcellularLocation>
</comment>
<dbReference type="GO" id="GO:0006511">
    <property type="term" value="P:ubiquitin-dependent protein catabolic process"/>
    <property type="evidence" value="ECO:0007669"/>
    <property type="project" value="TreeGrafter"/>
</dbReference>
<keyword evidence="7" id="KW-0539">Nucleus</keyword>
<reference evidence="11 12" key="1">
    <citation type="journal article" name="Sci. Rep.">
        <title>Telomere-to-telomere assembled and centromere annotated genomes of the two main subspecies of the button mushroom Agaricus bisporus reveal especially polymorphic chromosome ends.</title>
        <authorList>
            <person name="Sonnenberg A.S.M."/>
            <person name="Sedaghat-Telgerd N."/>
            <person name="Lavrijssen B."/>
            <person name="Ohm R.A."/>
            <person name="Hendrickx P.M."/>
            <person name="Scholtmeijer K."/>
            <person name="Baars J.J.P."/>
            <person name="van Peer A."/>
        </authorList>
    </citation>
    <scope>NUCLEOTIDE SEQUENCE [LARGE SCALE GENOMIC DNA]</scope>
    <source>
        <strain evidence="11 12">H119_p4</strain>
    </source>
</reference>
<evidence type="ECO:0000259" key="10">
    <source>
        <dbReference type="PROSITE" id="PS50089"/>
    </source>
</evidence>
<keyword evidence="4 9" id="KW-0863">Zinc-finger</keyword>
<name>A0A8H7C7Z3_AGABI</name>
<protein>
    <recommendedName>
        <fullName evidence="10">RING-type domain-containing protein</fullName>
    </recommendedName>
</protein>